<dbReference type="EMBL" id="JBHSFV010000005">
    <property type="protein sequence ID" value="MFC4634208.1"/>
    <property type="molecule type" value="Genomic_DNA"/>
</dbReference>
<reference evidence="5" key="1">
    <citation type="journal article" date="2019" name="Int. J. Syst. Evol. Microbiol.">
        <title>The Global Catalogue of Microorganisms (GCM) 10K type strain sequencing project: providing services to taxonomists for standard genome sequencing and annotation.</title>
        <authorList>
            <consortium name="The Broad Institute Genomics Platform"/>
            <consortium name="The Broad Institute Genome Sequencing Center for Infectious Disease"/>
            <person name="Wu L."/>
            <person name="Ma J."/>
        </authorList>
    </citation>
    <scope>NUCLEOTIDE SEQUENCE [LARGE SCALE GENOMIC DNA]</scope>
    <source>
        <strain evidence="5">YJ-61-S</strain>
    </source>
</reference>
<evidence type="ECO:0000259" key="3">
    <source>
        <dbReference type="Pfam" id="PF18962"/>
    </source>
</evidence>
<keyword evidence="5" id="KW-1185">Reference proteome</keyword>
<feature type="domain" description="Secretion system C-terminal sorting" evidence="3">
    <location>
        <begin position="309"/>
        <end position="377"/>
    </location>
</feature>
<name>A0ABV9HWE4_9FLAO</name>
<dbReference type="Proteomes" id="UP001596043">
    <property type="component" value="Unassembled WGS sequence"/>
</dbReference>
<feature type="chain" id="PRO_5045259490" evidence="2">
    <location>
        <begin position="19"/>
        <end position="379"/>
    </location>
</feature>
<accession>A0ABV9HWE4</accession>
<organism evidence="4 5">
    <name type="scientific">Dokdonia ponticola</name>
    <dbReference type="NCBI Taxonomy" id="2041041"/>
    <lineage>
        <taxon>Bacteria</taxon>
        <taxon>Pseudomonadati</taxon>
        <taxon>Bacteroidota</taxon>
        <taxon>Flavobacteriia</taxon>
        <taxon>Flavobacteriales</taxon>
        <taxon>Flavobacteriaceae</taxon>
        <taxon>Dokdonia</taxon>
    </lineage>
</organism>
<evidence type="ECO:0000256" key="1">
    <source>
        <dbReference type="ARBA" id="ARBA00022729"/>
    </source>
</evidence>
<keyword evidence="1 2" id="KW-0732">Signal</keyword>
<dbReference type="NCBIfam" id="TIGR04183">
    <property type="entry name" value="Por_Secre_tail"/>
    <property type="match status" value="1"/>
</dbReference>
<sequence>MKLKLLSLLLLITTISKAQEIFSTAFQGNSPLPLVTIGDELFVSVFGDNNERVAGVYKLPFDNPSAIETVSEASIQPGLGSLYLAHDPELNFLFATLPNLIKIDLNQGLPATDEVFVDGTSLNIGTNNGLIYHEGFIYFPVLTSDNWIIYRADTLGASAPELFFTVPFADNGLVITQIINNELYYFKYNSNDDADLLKIDLTNPTSETLVSIVDDFGQLFVQSSHYVNNTLFVGLETNSSNPSIIKFDLSENLPITAEPIEASITASSVLGITSYENDLYYTNTGDQTIVRLENGALNVSDFEDIELSVFPNPTSDKLFIKGAIKNQLDYQIIDVLGKRINEGIYTAEGIDLSRLDTGIYFVKLTDANGSMTTQKIVKN</sequence>
<dbReference type="InterPro" id="IPR026444">
    <property type="entry name" value="Secre_tail"/>
</dbReference>
<evidence type="ECO:0000313" key="4">
    <source>
        <dbReference type="EMBL" id="MFC4634208.1"/>
    </source>
</evidence>
<evidence type="ECO:0000256" key="2">
    <source>
        <dbReference type="SAM" id="SignalP"/>
    </source>
</evidence>
<dbReference type="SUPFAM" id="SSF63825">
    <property type="entry name" value="YWTD domain"/>
    <property type="match status" value="1"/>
</dbReference>
<protein>
    <submittedName>
        <fullName evidence="4">T9SS type A sorting domain-containing protein</fullName>
    </submittedName>
</protein>
<comment type="caution">
    <text evidence="4">The sequence shown here is derived from an EMBL/GenBank/DDBJ whole genome shotgun (WGS) entry which is preliminary data.</text>
</comment>
<proteinExistence type="predicted"/>
<feature type="signal peptide" evidence="2">
    <location>
        <begin position="1"/>
        <end position="18"/>
    </location>
</feature>
<dbReference type="RefSeq" id="WP_379978433.1">
    <property type="nucleotide sequence ID" value="NZ_JBHSFV010000005.1"/>
</dbReference>
<evidence type="ECO:0000313" key="5">
    <source>
        <dbReference type="Proteomes" id="UP001596043"/>
    </source>
</evidence>
<dbReference type="Pfam" id="PF18962">
    <property type="entry name" value="Por_Secre_tail"/>
    <property type="match status" value="1"/>
</dbReference>
<gene>
    <name evidence="4" type="ORF">ACFO3O_09840</name>
</gene>